<dbReference type="InterPro" id="IPR005330">
    <property type="entry name" value="MHYT_dom"/>
</dbReference>
<protein>
    <submittedName>
        <fullName evidence="4">Related to MHYT domain signalling protein</fullName>
    </submittedName>
</protein>
<feature type="transmembrane region" description="Helical" evidence="2">
    <location>
        <begin position="195"/>
        <end position="215"/>
    </location>
</feature>
<feature type="transmembrane region" description="Helical" evidence="2">
    <location>
        <begin position="126"/>
        <end position="145"/>
    </location>
</feature>
<dbReference type="PANTHER" id="PTHR35152">
    <property type="entry name" value="DOMAIN SIGNALLING PROTEIN, PUTATIVE (AFU_ORTHOLOGUE AFUA_5G11310)-RELATED"/>
    <property type="match status" value="1"/>
</dbReference>
<dbReference type="PROSITE" id="PS50924">
    <property type="entry name" value="MHYT"/>
    <property type="match status" value="1"/>
</dbReference>
<keyword evidence="2" id="KW-0472">Membrane</keyword>
<evidence type="ECO:0000256" key="1">
    <source>
        <dbReference type="SAM" id="MobiDB-lite"/>
    </source>
</evidence>
<sequence>MLNGTASWQAWEGLVVPRYFSPGFVMLSYLVSYVGALTTLELINRRTAGRGLYNWYLLFGSSISMGGIAIWCMHYISNRAIVLGDGQAAMQISYSSGFTTLSFFVPILVLLAAFTTVGSEDQVSNVRVAIGGVLAGLAICGMHYLGQAGISNYTCIYSVGNVVGSAVVAAAASVVALWVFFILRASWTNSWWKRALCALILAGAVFGMHWLASVGTQYRLRQSGPSSPHNISRNSTVIVVIVLSIAACFILIVLATLAQRRMARSADGAQHIILASATFDQNGRLMVTPEGLLPSQKVTNSHDERSFDKVFGVSHPVFHWIFRATRNWSSISSILPGMRNHLYHGSTRNGSRSGRKSEDDPIDNKGESVGDYSIIFRELFCIAASNLAEQLNEPLENVGVLFDDIFSTGQTATFKSAARRSASEGSADLERDSVAPPILGRGQLLFLVRRANNREAERLAASGYRFTEIQNVVHIIAQSMQINCNDLQDRFSSMYEYSNEAHILNTGVHLALFAIRASIQDGFDVLVRKDARSQLPAMQLPIDDLNDWKISYLSQLDGWSVTACLKFLKAESGSSAILKRAQTFATQLHETLEELREEINDSLFDNALLIAKPVSAPCCGLSGDSKPAQATLIVFKMIVPIHCRIRGQKLEFTPLSFFRTQQHVHRNSPSHAFFARMIHKEFGAILNRNRLPTLVPEEQTKTSGLKFWDRSTHKKPRALLNVNSDNNSEINLMEMQKFGGIMVSQEVSVDVRDLGNGGPGSVIDDGLGGSQMEEMKLTRLGTTGGATKEVEDPETYVDKLLAVCIDARG</sequence>
<dbReference type="STRING" id="576137.A0A1L7XNV4"/>
<keyword evidence="2" id="KW-0812">Transmembrane</keyword>
<dbReference type="OrthoDB" id="264015at2759"/>
<dbReference type="AlphaFoldDB" id="A0A1L7XNV4"/>
<evidence type="ECO:0000259" key="3">
    <source>
        <dbReference type="PROSITE" id="PS50924"/>
    </source>
</evidence>
<dbReference type="PANTHER" id="PTHR35152:SF1">
    <property type="entry name" value="DOMAIN SIGNALLING PROTEIN, PUTATIVE (AFU_ORTHOLOGUE AFUA_5G11310)-RELATED"/>
    <property type="match status" value="1"/>
</dbReference>
<name>A0A1L7XNV4_9HELO</name>
<evidence type="ECO:0000313" key="4">
    <source>
        <dbReference type="EMBL" id="CZR66694.1"/>
    </source>
</evidence>
<organism evidence="4 5">
    <name type="scientific">Phialocephala subalpina</name>
    <dbReference type="NCBI Taxonomy" id="576137"/>
    <lineage>
        <taxon>Eukaryota</taxon>
        <taxon>Fungi</taxon>
        <taxon>Dikarya</taxon>
        <taxon>Ascomycota</taxon>
        <taxon>Pezizomycotina</taxon>
        <taxon>Leotiomycetes</taxon>
        <taxon>Helotiales</taxon>
        <taxon>Mollisiaceae</taxon>
        <taxon>Phialocephala</taxon>
        <taxon>Phialocephala fortinii species complex</taxon>
    </lineage>
</organism>
<keyword evidence="2" id="KW-1133">Transmembrane helix</keyword>
<reference evidence="4 5" key="1">
    <citation type="submission" date="2016-03" db="EMBL/GenBank/DDBJ databases">
        <authorList>
            <person name="Ploux O."/>
        </authorList>
    </citation>
    <scope>NUCLEOTIDE SEQUENCE [LARGE SCALE GENOMIC DNA]</scope>
    <source>
        <strain evidence="4 5">UAMH 11012</strain>
    </source>
</reference>
<dbReference type="EMBL" id="FJOG01000039">
    <property type="protein sequence ID" value="CZR66694.1"/>
    <property type="molecule type" value="Genomic_DNA"/>
</dbReference>
<feature type="domain" description="MHYT" evidence="3">
    <location>
        <begin position="20"/>
        <end position="219"/>
    </location>
</feature>
<feature type="region of interest" description="Disordered" evidence="1">
    <location>
        <begin position="345"/>
        <end position="365"/>
    </location>
</feature>
<dbReference type="Pfam" id="PF03707">
    <property type="entry name" value="MHYT"/>
    <property type="match status" value="2"/>
</dbReference>
<proteinExistence type="predicted"/>
<feature type="transmembrane region" description="Helical" evidence="2">
    <location>
        <begin position="157"/>
        <end position="183"/>
    </location>
</feature>
<dbReference type="Proteomes" id="UP000184330">
    <property type="component" value="Unassembled WGS sequence"/>
</dbReference>
<feature type="transmembrane region" description="Helical" evidence="2">
    <location>
        <begin position="96"/>
        <end position="114"/>
    </location>
</feature>
<accession>A0A1L7XNV4</accession>
<evidence type="ECO:0000313" key="5">
    <source>
        <dbReference type="Proteomes" id="UP000184330"/>
    </source>
</evidence>
<feature type="compositionally biased region" description="Basic and acidic residues" evidence="1">
    <location>
        <begin position="355"/>
        <end position="365"/>
    </location>
</feature>
<gene>
    <name evidence="4" type="ORF">PAC_16595</name>
</gene>
<keyword evidence="5" id="KW-1185">Reference proteome</keyword>
<feature type="transmembrane region" description="Helical" evidence="2">
    <location>
        <begin position="20"/>
        <end position="43"/>
    </location>
</feature>
<feature type="transmembrane region" description="Helical" evidence="2">
    <location>
        <begin position="55"/>
        <end position="76"/>
    </location>
</feature>
<evidence type="ECO:0000256" key="2">
    <source>
        <dbReference type="SAM" id="Phobius"/>
    </source>
</evidence>
<feature type="transmembrane region" description="Helical" evidence="2">
    <location>
        <begin position="235"/>
        <end position="257"/>
    </location>
</feature>